<proteinExistence type="predicted"/>
<dbReference type="OrthoDB" id="7067476at2"/>
<name>A0A3A6U700_9GAMM</name>
<evidence type="ECO:0000313" key="3">
    <source>
        <dbReference type="Proteomes" id="UP000273022"/>
    </source>
</evidence>
<dbReference type="RefSeq" id="WP_121853073.1">
    <property type="nucleotide sequence ID" value="NZ_CP037952.1"/>
</dbReference>
<evidence type="ECO:0000313" key="2">
    <source>
        <dbReference type="EMBL" id="RJY17663.1"/>
    </source>
</evidence>
<keyword evidence="1" id="KW-0472">Membrane</keyword>
<sequence length="111" mass="12053">MKGFFVPNTIQITTPAIQPYRAVMAQLWLLFFLFLVPEIAFANPITEGVNWVMDLLTNGIARSAAVIGIAILGYLAWFGRITGETCGKYIAGIVLVFGGTTIVDMIISAVK</sequence>
<comment type="caution">
    <text evidence="2">The sequence shown here is derived from an EMBL/GenBank/DDBJ whole genome shotgun (WGS) entry which is preliminary data.</text>
</comment>
<feature type="transmembrane region" description="Helical" evidence="1">
    <location>
        <begin position="89"/>
        <end position="110"/>
    </location>
</feature>
<keyword evidence="1" id="KW-0812">Transmembrane</keyword>
<protein>
    <submittedName>
        <fullName evidence="2">Type IV secretion protein</fullName>
    </submittedName>
</protein>
<feature type="transmembrane region" description="Helical" evidence="1">
    <location>
        <begin position="60"/>
        <end position="77"/>
    </location>
</feature>
<dbReference type="Proteomes" id="UP000273022">
    <property type="component" value="Unassembled WGS sequence"/>
</dbReference>
<dbReference type="AlphaFoldDB" id="A0A3A6U700"/>
<keyword evidence="1" id="KW-1133">Transmembrane helix</keyword>
<keyword evidence="3" id="KW-1185">Reference proteome</keyword>
<feature type="transmembrane region" description="Helical" evidence="1">
    <location>
        <begin position="20"/>
        <end position="40"/>
    </location>
</feature>
<gene>
    <name evidence="2" type="ORF">D5R81_07700</name>
</gene>
<evidence type="ECO:0000256" key="1">
    <source>
        <dbReference type="SAM" id="Phobius"/>
    </source>
</evidence>
<dbReference type="InterPro" id="IPR007039">
    <property type="entry name" value="TrbC/VirB2"/>
</dbReference>
<organism evidence="2 3">
    <name type="scientific">Parashewanella spongiae</name>
    <dbReference type="NCBI Taxonomy" id="342950"/>
    <lineage>
        <taxon>Bacteria</taxon>
        <taxon>Pseudomonadati</taxon>
        <taxon>Pseudomonadota</taxon>
        <taxon>Gammaproteobacteria</taxon>
        <taxon>Alteromonadales</taxon>
        <taxon>Shewanellaceae</taxon>
        <taxon>Parashewanella</taxon>
    </lineage>
</organism>
<reference evidence="2 3" key="1">
    <citation type="submission" date="2018-09" db="EMBL/GenBank/DDBJ databases">
        <title>Phylogeny of the Shewanellaceae, and recommendation for two new genera, Pseudoshewanella and Parashewanella.</title>
        <authorList>
            <person name="Wang G."/>
        </authorList>
    </citation>
    <scope>NUCLEOTIDE SEQUENCE [LARGE SCALE GENOMIC DNA]</scope>
    <source>
        <strain evidence="2 3">KCTC 22492</strain>
    </source>
</reference>
<accession>A0A3A6U700</accession>
<dbReference type="EMBL" id="QYYH01000037">
    <property type="protein sequence ID" value="RJY17663.1"/>
    <property type="molecule type" value="Genomic_DNA"/>
</dbReference>
<dbReference type="Pfam" id="PF04956">
    <property type="entry name" value="TrbC"/>
    <property type="match status" value="1"/>
</dbReference>